<feature type="non-terminal residue" evidence="1">
    <location>
        <position position="69"/>
    </location>
</feature>
<evidence type="ECO:0000313" key="2">
    <source>
        <dbReference type="Proteomes" id="UP000483094"/>
    </source>
</evidence>
<name>A0A6G2DE20_STREE</name>
<proteinExistence type="predicted"/>
<dbReference type="Proteomes" id="UP000483094">
    <property type="component" value="Unassembled WGS sequence"/>
</dbReference>
<evidence type="ECO:0000313" key="1">
    <source>
        <dbReference type="EMBL" id="MTV74797.1"/>
    </source>
</evidence>
<accession>A0A6G2DE20</accession>
<sequence>MLLTIHDANLQKVAFVDNDKQGTLNYYDDTWTRSLLTGSSTFEFTVFKKSIKSDNALQKAYSYINERAW</sequence>
<dbReference type="AlphaFoldDB" id="A0A6G2DE20"/>
<gene>
    <name evidence="1" type="ORF">GM540_12645</name>
</gene>
<organism evidence="1 2">
    <name type="scientific">Streptococcus pneumoniae</name>
    <dbReference type="NCBI Taxonomy" id="1313"/>
    <lineage>
        <taxon>Bacteria</taxon>
        <taxon>Bacillati</taxon>
        <taxon>Bacillota</taxon>
        <taxon>Bacilli</taxon>
        <taxon>Lactobacillales</taxon>
        <taxon>Streptococcaceae</taxon>
        <taxon>Streptococcus</taxon>
    </lineage>
</organism>
<reference evidence="1 2" key="1">
    <citation type="submission" date="2019-11" db="EMBL/GenBank/DDBJ databases">
        <title>Growth characteristics of pneumococcus vary with the chemical composition of the capsule and with environmental conditions.</title>
        <authorList>
            <person name="Tothpal A."/>
            <person name="Desobry K."/>
            <person name="Joshi S."/>
            <person name="Wyllie A.L."/>
            <person name="Weinberger D.M."/>
        </authorList>
    </citation>
    <scope>NUCLEOTIDE SEQUENCE [LARGE SCALE GENOMIC DNA]</scope>
    <source>
        <strain evidence="2">pnumococcus19F</strain>
    </source>
</reference>
<comment type="caution">
    <text evidence="1">The sequence shown here is derived from an EMBL/GenBank/DDBJ whole genome shotgun (WGS) entry which is preliminary data.</text>
</comment>
<dbReference type="EMBL" id="WNHQ01001457">
    <property type="protein sequence ID" value="MTV74797.1"/>
    <property type="molecule type" value="Genomic_DNA"/>
</dbReference>
<protein>
    <submittedName>
        <fullName evidence="1">Uncharacterized protein</fullName>
    </submittedName>
</protein>